<feature type="binding site" evidence="6">
    <location>
        <position position="544"/>
    </location>
    <ligand>
        <name>Na(+)</name>
        <dbReference type="ChEBI" id="CHEBI:29101"/>
        <label>1</label>
    </ligand>
</feature>
<dbReference type="PANTHER" id="PTHR11616">
    <property type="entry name" value="SODIUM/CHLORIDE DEPENDENT TRANSPORTER"/>
    <property type="match status" value="1"/>
</dbReference>
<feature type="binding site" evidence="6">
    <location>
        <position position="545"/>
    </location>
    <ligand>
        <name>Na(+)</name>
        <dbReference type="ChEBI" id="CHEBI:29101"/>
        <label>1</label>
    </ligand>
</feature>
<feature type="binding site" evidence="6">
    <location>
        <position position="192"/>
    </location>
    <ligand>
        <name>Na(+)</name>
        <dbReference type="ChEBI" id="CHEBI:29101"/>
        <label>1</label>
    </ligand>
</feature>
<organism evidence="9 10">
    <name type="scientific">Octopus vulgaris</name>
    <name type="common">Common octopus</name>
    <dbReference type="NCBI Taxonomy" id="6645"/>
    <lineage>
        <taxon>Eukaryota</taxon>
        <taxon>Metazoa</taxon>
        <taxon>Spiralia</taxon>
        <taxon>Lophotrochozoa</taxon>
        <taxon>Mollusca</taxon>
        <taxon>Cephalopoda</taxon>
        <taxon>Coleoidea</taxon>
        <taxon>Octopodiformes</taxon>
        <taxon>Octopoda</taxon>
        <taxon>Incirrata</taxon>
        <taxon>Octopodidae</taxon>
        <taxon>Octopus</taxon>
    </lineage>
</organism>
<keyword evidence="6" id="KW-0479">Metal-binding</keyword>
<feature type="binding site" evidence="6">
    <location>
        <position position="199"/>
    </location>
    <ligand>
        <name>Na(+)</name>
        <dbReference type="ChEBI" id="CHEBI:29101"/>
        <label>1</label>
    </ligand>
</feature>
<feature type="transmembrane region" description="Helical" evidence="8">
    <location>
        <begin position="337"/>
        <end position="358"/>
    </location>
</feature>
<dbReference type="PROSITE" id="PS00610">
    <property type="entry name" value="NA_NEUROTRAN_SYMP_1"/>
    <property type="match status" value="1"/>
</dbReference>
<reference evidence="9" key="1">
    <citation type="submission" date="2023-08" db="EMBL/GenBank/DDBJ databases">
        <authorList>
            <person name="Alioto T."/>
            <person name="Alioto T."/>
            <person name="Gomez Garrido J."/>
        </authorList>
    </citation>
    <scope>NUCLEOTIDE SEQUENCE</scope>
</reference>
<sequence>MAAEDSDKINLPENITIANEDITEIAETSFKEKSVKSKRKTPYYADPILKLKLKRSSCANYYIGKLVRGLLNRKRQRRLHRRQLIYKKFMNSDDFRSKMDNEKPDSNDTNSESFSMRRSASYSEALNDISFNVSEQSSSVFPNPNVSYELKISSEMRASAATLRQSTDELLPTDETRDSWDNKVQYLLAAIGLAVGLGNVWRFPYLAQKNGGGAFLLPYVIMLFVEGLPIFFLEVALGQRMRRGPVGTWDQISPYLTGIGYSCIMVSYIVCIYYNTIISWCLYYFALSFRSELLWAKCPNETAASKECNLAGPSAYFWYRSTLDVSSSIEESGSLQLHLELCLFFAWLIVFLCMIKGIQSSGKVIYFTATFPYVVLIIFFFRGVTLSNFYVGLKHLFIPKFEKLANPQVWLEAATQIFYSLSLGFGGLMAMSSYNPLRNNCYKDTFIVVFVNCGTSVFAGIVIFSILGFKAYKSFEDCQSRLMEVTKNMTKEAPFTCDLDKELENTAGGPGLAFIAFTEAINQFPVSPLWAILFFLMLLALGLDSMFGTLECITTLVTDSGKYPFLRQNRFFIPAVLCLTSFLISLSFAAQSGSYTFVLFDEFTGGLPLLFIAFAEVMSVSYIYGLSKFADDIHVMVGTRPSYFWLIMWKYISPLVMMIILLASLIKMIITGMTYEVWDKDTATKIKTKWPGWCLFIGSSFVILILIWIPLIFIIKRFNIINWKPDTKVSFPKEELRAEKNLQPYEMKDWEKKYLFIFEDL</sequence>
<dbReference type="Proteomes" id="UP001162480">
    <property type="component" value="Chromosome 1"/>
</dbReference>
<feature type="transmembrane region" description="Helical" evidence="8">
    <location>
        <begin position="446"/>
        <end position="467"/>
    </location>
</feature>
<evidence type="ECO:0000256" key="5">
    <source>
        <dbReference type="ARBA" id="ARBA00023136"/>
    </source>
</evidence>
<protein>
    <recommendedName>
        <fullName evidence="7">Transporter</fullName>
    </recommendedName>
</protein>
<dbReference type="PANTHER" id="PTHR11616:SF182">
    <property type="entry name" value="TRANSPORTER"/>
    <property type="match status" value="1"/>
</dbReference>
<accession>A0AA36AGZ0</accession>
<name>A0AA36AGZ0_OCTVU</name>
<feature type="transmembrane region" description="Helical" evidence="8">
    <location>
        <begin position="370"/>
        <end position="393"/>
    </location>
</feature>
<feature type="binding site" evidence="6">
    <location>
        <position position="452"/>
    </location>
    <ligand>
        <name>Na(+)</name>
        <dbReference type="ChEBI" id="CHEBI:29101"/>
        <label>1</label>
    </ligand>
</feature>
<evidence type="ECO:0000256" key="6">
    <source>
        <dbReference type="PIRSR" id="PIRSR600175-1"/>
    </source>
</evidence>
<feature type="transmembrane region" description="Helical" evidence="8">
    <location>
        <begin position="571"/>
        <end position="589"/>
    </location>
</feature>
<dbReference type="GO" id="GO:0035725">
    <property type="term" value="P:sodium ion transmembrane transport"/>
    <property type="evidence" value="ECO:0007669"/>
    <property type="project" value="TreeGrafter"/>
</dbReference>
<dbReference type="Pfam" id="PF00209">
    <property type="entry name" value="SNF"/>
    <property type="match status" value="1"/>
</dbReference>
<dbReference type="GO" id="GO:0006865">
    <property type="term" value="P:amino acid transport"/>
    <property type="evidence" value="ECO:0007669"/>
    <property type="project" value="TreeGrafter"/>
</dbReference>
<feature type="transmembrane region" description="Helical" evidence="8">
    <location>
        <begin position="609"/>
        <end position="627"/>
    </location>
</feature>
<feature type="transmembrane region" description="Helical" evidence="8">
    <location>
        <begin position="413"/>
        <end position="434"/>
    </location>
</feature>
<keyword evidence="2 7" id="KW-0813">Transport</keyword>
<dbReference type="EMBL" id="OX597814">
    <property type="protein sequence ID" value="CAI9715349.1"/>
    <property type="molecule type" value="Genomic_DNA"/>
</dbReference>
<dbReference type="SUPFAM" id="SSF161070">
    <property type="entry name" value="SNF-like"/>
    <property type="match status" value="1"/>
</dbReference>
<dbReference type="GO" id="GO:0005886">
    <property type="term" value="C:plasma membrane"/>
    <property type="evidence" value="ECO:0007669"/>
    <property type="project" value="TreeGrafter"/>
</dbReference>
<keyword evidence="4 8" id="KW-1133">Transmembrane helix</keyword>
<gene>
    <name evidence="9" type="ORF">OCTVUL_1B001349</name>
</gene>
<dbReference type="AlphaFoldDB" id="A0AA36AGZ0"/>
<dbReference type="GO" id="GO:0015293">
    <property type="term" value="F:symporter activity"/>
    <property type="evidence" value="ECO:0007669"/>
    <property type="project" value="UniProtKB-KW"/>
</dbReference>
<feature type="transmembrane region" description="Helical" evidence="8">
    <location>
        <begin position="216"/>
        <end position="237"/>
    </location>
</feature>
<keyword evidence="5 8" id="KW-0472">Membrane</keyword>
<feature type="transmembrane region" description="Helical" evidence="8">
    <location>
        <begin position="529"/>
        <end position="550"/>
    </location>
</feature>
<feature type="transmembrane region" description="Helical" evidence="8">
    <location>
        <begin position="186"/>
        <end position="204"/>
    </location>
</feature>
<dbReference type="InterPro" id="IPR000175">
    <property type="entry name" value="Na/ntran_symport"/>
</dbReference>
<dbReference type="PROSITE" id="PS50267">
    <property type="entry name" value="NA_NEUROTRAN_SYMP_3"/>
    <property type="match status" value="1"/>
</dbReference>
<evidence type="ECO:0000256" key="7">
    <source>
        <dbReference type="RuleBase" id="RU003732"/>
    </source>
</evidence>
<keyword evidence="6" id="KW-0915">Sodium</keyword>
<feature type="binding site" evidence="6">
    <location>
        <position position="420"/>
    </location>
    <ligand>
        <name>Na(+)</name>
        <dbReference type="ChEBI" id="CHEBI:29101"/>
        <label>1</label>
    </ligand>
</feature>
<evidence type="ECO:0000256" key="8">
    <source>
        <dbReference type="SAM" id="Phobius"/>
    </source>
</evidence>
<evidence type="ECO:0000313" key="10">
    <source>
        <dbReference type="Proteomes" id="UP001162480"/>
    </source>
</evidence>
<dbReference type="NCBIfam" id="NF037979">
    <property type="entry name" value="Na_transp"/>
    <property type="match status" value="1"/>
</dbReference>
<feature type="transmembrane region" description="Helical" evidence="8">
    <location>
        <begin position="648"/>
        <end position="670"/>
    </location>
</feature>
<feature type="binding site" evidence="6">
    <location>
        <position position="541"/>
    </location>
    <ligand>
        <name>Na(+)</name>
        <dbReference type="ChEBI" id="CHEBI:29101"/>
        <label>1</label>
    </ligand>
</feature>
<feature type="binding site" evidence="6">
    <location>
        <position position="195"/>
    </location>
    <ligand>
        <name>Na(+)</name>
        <dbReference type="ChEBI" id="CHEBI:29101"/>
        <label>1</label>
    </ligand>
</feature>
<comment type="similarity">
    <text evidence="7">Belongs to the sodium:neurotransmitter symporter (SNF) (TC 2.A.22) family.</text>
</comment>
<comment type="subcellular location">
    <subcellularLocation>
        <location evidence="1">Membrane</location>
        <topology evidence="1">Multi-pass membrane protein</topology>
    </subcellularLocation>
</comment>
<feature type="transmembrane region" description="Helical" evidence="8">
    <location>
        <begin position="258"/>
        <end position="285"/>
    </location>
</feature>
<dbReference type="InterPro" id="IPR037272">
    <property type="entry name" value="SNS_sf"/>
</dbReference>
<keyword evidence="7" id="KW-0769">Symport</keyword>
<feature type="transmembrane region" description="Helical" evidence="8">
    <location>
        <begin position="690"/>
        <end position="715"/>
    </location>
</feature>
<feature type="binding site" evidence="6">
    <location>
        <position position="194"/>
    </location>
    <ligand>
        <name>Na(+)</name>
        <dbReference type="ChEBI" id="CHEBI:29101"/>
        <label>1</label>
    </ligand>
</feature>
<keyword evidence="3 7" id="KW-0812">Transmembrane</keyword>
<dbReference type="PRINTS" id="PR00176">
    <property type="entry name" value="NANEUSMPORT"/>
</dbReference>
<dbReference type="GO" id="GO:0046872">
    <property type="term" value="F:metal ion binding"/>
    <property type="evidence" value="ECO:0007669"/>
    <property type="project" value="UniProtKB-KW"/>
</dbReference>
<evidence type="ECO:0000256" key="4">
    <source>
        <dbReference type="ARBA" id="ARBA00022989"/>
    </source>
</evidence>
<evidence type="ECO:0000256" key="1">
    <source>
        <dbReference type="ARBA" id="ARBA00004141"/>
    </source>
</evidence>
<evidence type="ECO:0000256" key="3">
    <source>
        <dbReference type="ARBA" id="ARBA00022692"/>
    </source>
</evidence>
<evidence type="ECO:0000256" key="2">
    <source>
        <dbReference type="ARBA" id="ARBA00022448"/>
    </source>
</evidence>
<keyword evidence="10" id="KW-1185">Reference proteome</keyword>
<evidence type="ECO:0000313" key="9">
    <source>
        <dbReference type="EMBL" id="CAI9715349.1"/>
    </source>
</evidence>
<proteinExistence type="inferred from homology"/>